<protein>
    <submittedName>
        <fullName evidence="1">Uncharacterized protein</fullName>
    </submittedName>
</protein>
<organism evidence="1 2">
    <name type="scientific">Necator americanus</name>
    <name type="common">Human hookworm</name>
    <dbReference type="NCBI Taxonomy" id="51031"/>
    <lineage>
        <taxon>Eukaryota</taxon>
        <taxon>Metazoa</taxon>
        <taxon>Ecdysozoa</taxon>
        <taxon>Nematoda</taxon>
        <taxon>Chromadorea</taxon>
        <taxon>Rhabditida</taxon>
        <taxon>Rhabditina</taxon>
        <taxon>Rhabditomorpha</taxon>
        <taxon>Strongyloidea</taxon>
        <taxon>Ancylostomatidae</taxon>
        <taxon>Bunostominae</taxon>
        <taxon>Necator</taxon>
    </lineage>
</organism>
<dbReference type="AlphaFoldDB" id="W2TMN5"/>
<gene>
    <name evidence="1" type="ORF">NECAME_01989</name>
</gene>
<name>W2TMN5_NECAM</name>
<evidence type="ECO:0000313" key="1">
    <source>
        <dbReference type="EMBL" id="ETN82252.1"/>
    </source>
</evidence>
<proteinExistence type="predicted"/>
<dbReference type="EMBL" id="KI658524">
    <property type="protein sequence ID" value="ETN82252.1"/>
    <property type="molecule type" value="Genomic_DNA"/>
</dbReference>
<accession>W2TMN5</accession>
<sequence length="61" mass="7004">MICESVHGDGKARLREGKLIRRMLDFYIHNVLAEDTPLALISYDEEDDAETKQVAEMLEHS</sequence>
<keyword evidence="2" id="KW-1185">Reference proteome</keyword>
<evidence type="ECO:0000313" key="2">
    <source>
        <dbReference type="Proteomes" id="UP000053676"/>
    </source>
</evidence>
<dbReference type="KEGG" id="nai:NECAME_01989"/>
<reference evidence="2" key="1">
    <citation type="journal article" date="2014" name="Nat. Genet.">
        <title>Genome of the human hookworm Necator americanus.</title>
        <authorList>
            <person name="Tang Y.T."/>
            <person name="Gao X."/>
            <person name="Rosa B.A."/>
            <person name="Abubucker S."/>
            <person name="Hallsworth-Pepin K."/>
            <person name="Martin J."/>
            <person name="Tyagi R."/>
            <person name="Heizer E."/>
            <person name="Zhang X."/>
            <person name="Bhonagiri-Palsikar V."/>
            <person name="Minx P."/>
            <person name="Warren W.C."/>
            <person name="Wang Q."/>
            <person name="Zhan B."/>
            <person name="Hotez P.J."/>
            <person name="Sternberg P.W."/>
            <person name="Dougall A."/>
            <person name="Gaze S.T."/>
            <person name="Mulvenna J."/>
            <person name="Sotillo J."/>
            <person name="Ranganathan S."/>
            <person name="Rabelo E.M."/>
            <person name="Wilson R.K."/>
            <person name="Felgner P.L."/>
            <person name="Bethony J."/>
            <person name="Hawdon J.M."/>
            <person name="Gasser R.B."/>
            <person name="Loukas A."/>
            <person name="Mitreva M."/>
        </authorList>
    </citation>
    <scope>NUCLEOTIDE SEQUENCE [LARGE SCALE GENOMIC DNA]</scope>
</reference>
<dbReference type="Proteomes" id="UP000053676">
    <property type="component" value="Unassembled WGS sequence"/>
</dbReference>